<accession>A0A1I2HSC9</accession>
<keyword evidence="4 7" id="KW-1133">Transmembrane helix</keyword>
<dbReference type="GO" id="GO:0005886">
    <property type="term" value="C:plasma membrane"/>
    <property type="evidence" value="ECO:0007669"/>
    <property type="project" value="UniProtKB-SubCell"/>
</dbReference>
<evidence type="ECO:0000256" key="3">
    <source>
        <dbReference type="ARBA" id="ARBA00022692"/>
    </source>
</evidence>
<evidence type="ECO:0000256" key="7">
    <source>
        <dbReference type="SAM" id="Phobius"/>
    </source>
</evidence>
<dbReference type="Proteomes" id="UP000199477">
    <property type="component" value="Unassembled WGS sequence"/>
</dbReference>
<feature type="domain" description="Sulfatase N-terminal" evidence="8">
    <location>
        <begin position="259"/>
        <end position="497"/>
    </location>
</feature>
<comment type="subcellular location">
    <subcellularLocation>
        <location evidence="1">Cell membrane</location>
        <topology evidence="1">Multi-pass membrane protein</topology>
    </subcellularLocation>
</comment>
<evidence type="ECO:0000256" key="1">
    <source>
        <dbReference type="ARBA" id="ARBA00004651"/>
    </source>
</evidence>
<feature type="transmembrane region" description="Helical" evidence="7">
    <location>
        <begin position="53"/>
        <end position="72"/>
    </location>
</feature>
<dbReference type="InterPro" id="IPR000917">
    <property type="entry name" value="Sulfatase_N"/>
</dbReference>
<dbReference type="PANTHER" id="PTHR47371:SF3">
    <property type="entry name" value="PHOSPHOGLYCEROL TRANSFERASE I"/>
    <property type="match status" value="1"/>
</dbReference>
<organism evidence="9 10">
    <name type="scientific">Dyella marensis</name>
    <dbReference type="NCBI Taxonomy" id="500610"/>
    <lineage>
        <taxon>Bacteria</taxon>
        <taxon>Pseudomonadati</taxon>
        <taxon>Pseudomonadota</taxon>
        <taxon>Gammaproteobacteria</taxon>
        <taxon>Lysobacterales</taxon>
        <taxon>Rhodanobacteraceae</taxon>
        <taxon>Dyella</taxon>
    </lineage>
</organism>
<dbReference type="InterPro" id="IPR017850">
    <property type="entry name" value="Alkaline_phosphatase_core_sf"/>
</dbReference>
<proteinExistence type="predicted"/>
<evidence type="ECO:0000256" key="4">
    <source>
        <dbReference type="ARBA" id="ARBA00022989"/>
    </source>
</evidence>
<dbReference type="CDD" id="cd16015">
    <property type="entry name" value="LTA_synthase"/>
    <property type="match status" value="1"/>
</dbReference>
<feature type="region of interest" description="Disordered" evidence="6">
    <location>
        <begin position="607"/>
        <end position="638"/>
    </location>
</feature>
<dbReference type="RefSeq" id="WP_081805142.1">
    <property type="nucleotide sequence ID" value="NZ_FONH01000013.1"/>
</dbReference>
<keyword evidence="9" id="KW-0808">Transferase</keyword>
<feature type="transmembrane region" description="Helical" evidence="7">
    <location>
        <begin position="20"/>
        <end position="37"/>
    </location>
</feature>
<dbReference type="SUPFAM" id="SSF53649">
    <property type="entry name" value="Alkaline phosphatase-like"/>
    <property type="match status" value="1"/>
</dbReference>
<evidence type="ECO:0000256" key="6">
    <source>
        <dbReference type="SAM" id="MobiDB-lite"/>
    </source>
</evidence>
<keyword evidence="5 7" id="KW-0472">Membrane</keyword>
<feature type="transmembrane region" description="Helical" evidence="7">
    <location>
        <begin position="77"/>
        <end position="96"/>
    </location>
</feature>
<dbReference type="STRING" id="500610.SAMN02799615_03112"/>
<feature type="compositionally biased region" description="Basic and acidic residues" evidence="6">
    <location>
        <begin position="607"/>
        <end position="616"/>
    </location>
</feature>
<dbReference type="PANTHER" id="PTHR47371">
    <property type="entry name" value="LIPOTEICHOIC ACID SYNTHASE"/>
    <property type="match status" value="1"/>
</dbReference>
<gene>
    <name evidence="9" type="ORF">SAMN02799615_03112</name>
</gene>
<keyword evidence="3 7" id="KW-0812">Transmembrane</keyword>
<evidence type="ECO:0000313" key="10">
    <source>
        <dbReference type="Proteomes" id="UP000199477"/>
    </source>
</evidence>
<dbReference type="EMBL" id="FONH01000013">
    <property type="protein sequence ID" value="SFF32220.1"/>
    <property type="molecule type" value="Genomic_DNA"/>
</dbReference>
<dbReference type="AlphaFoldDB" id="A0A1I2HSC9"/>
<feature type="transmembrane region" description="Helical" evidence="7">
    <location>
        <begin position="165"/>
        <end position="185"/>
    </location>
</feature>
<dbReference type="Gene3D" id="3.40.720.10">
    <property type="entry name" value="Alkaline Phosphatase, subunit A"/>
    <property type="match status" value="1"/>
</dbReference>
<protein>
    <submittedName>
        <fullName evidence="9">Phosphoglycerol transferase MdoB</fullName>
    </submittedName>
</protein>
<name>A0A1I2HSC9_9GAMM</name>
<keyword evidence="2" id="KW-1003">Cell membrane</keyword>
<evidence type="ECO:0000256" key="5">
    <source>
        <dbReference type="ARBA" id="ARBA00023136"/>
    </source>
</evidence>
<dbReference type="InterPro" id="IPR050448">
    <property type="entry name" value="OpgB/LTA_synthase_biosynth"/>
</dbReference>
<evidence type="ECO:0000313" key="9">
    <source>
        <dbReference type="EMBL" id="SFF32220.1"/>
    </source>
</evidence>
<evidence type="ECO:0000259" key="8">
    <source>
        <dbReference type="Pfam" id="PF00884"/>
    </source>
</evidence>
<dbReference type="GO" id="GO:0016740">
    <property type="term" value="F:transferase activity"/>
    <property type="evidence" value="ECO:0007669"/>
    <property type="project" value="UniProtKB-KW"/>
</dbReference>
<sequence length="638" mass="69561">MTKTPATSNPAARASLARRVALPLALTAAFVLLTGWLDGGEGVAPLQLFQQPLYLLANALPGLLLALLLMVLSRRPVLSFSLAFLLQGVLYGVNALKVRQLGTPLMPADFRMLGQLRKGGLHLLGGYLPATPWPYLALAAGIAVVVLAWRRETPLFPRRTRGKRLLAGASMALVLGSLLVGMPAWGRFYDGQTLWMEPWSASSTAQHSGLVSSLMMFHLHFGQQRKQADPNAAMQLIGQADPALRERMRAAPEDTGAMPDIVVVQSESFFDPAILKGLEHHDLTPNLHRLAQHGYSGALHVPTFGGGTIRTEFEVLTGLSLRYFDDLQFPYLQLNNKVVPGMVRTLRSHGYRTMAIHGNNPAFWNRSTAFRAIGFDRFVSQGGFVNAKDLDGQYMADRAMTDEIMAQLKDAGPPQFLFAISIEAHGPYDVAPADAAKRDAIPVPDGLADEDKTELRNYLYHMQHADEELGRLASLLAQRERPTLLLFYGDHLPGLSGAFETLGFVDGKDMLSEPGTWLLVDPRNQAQPQREDLASWMLPGKLLEQAGIHDDAYFALTQVLAPQLAALTRAPGAPPQAEDGSEQRTDTAMESVALLRLKGKLDRMLPRADALAEHPPLEQAGFVQQGALPAASTEGAHQ</sequence>
<evidence type="ECO:0000256" key="2">
    <source>
        <dbReference type="ARBA" id="ARBA00022475"/>
    </source>
</evidence>
<feature type="transmembrane region" description="Helical" evidence="7">
    <location>
        <begin position="132"/>
        <end position="149"/>
    </location>
</feature>
<keyword evidence="10" id="KW-1185">Reference proteome</keyword>
<dbReference type="Pfam" id="PF00884">
    <property type="entry name" value="Sulfatase"/>
    <property type="match status" value="1"/>
</dbReference>
<reference evidence="10" key="1">
    <citation type="submission" date="2016-10" db="EMBL/GenBank/DDBJ databases">
        <authorList>
            <person name="Varghese N."/>
            <person name="Submissions S."/>
        </authorList>
    </citation>
    <scope>NUCLEOTIDE SEQUENCE [LARGE SCALE GENOMIC DNA]</scope>
    <source>
        <strain evidence="10">UNC178MFTsu3.1</strain>
    </source>
</reference>